<keyword evidence="3" id="KW-0732">Signal</keyword>
<protein>
    <submittedName>
        <fullName evidence="4">Alpha/beta hydrolase</fullName>
    </submittedName>
</protein>
<comment type="similarity">
    <text evidence="1">Belongs to the esterase D family.</text>
</comment>
<evidence type="ECO:0000256" key="3">
    <source>
        <dbReference type="SAM" id="SignalP"/>
    </source>
</evidence>
<proteinExistence type="inferred from homology"/>
<name>A0A4U1BUD6_9SPHI</name>
<dbReference type="GO" id="GO:0016788">
    <property type="term" value="F:hydrolase activity, acting on ester bonds"/>
    <property type="evidence" value="ECO:0007669"/>
    <property type="project" value="TreeGrafter"/>
</dbReference>
<dbReference type="RefSeq" id="WP_136827343.1">
    <property type="nucleotide sequence ID" value="NZ_SWBP01000006.1"/>
</dbReference>
<feature type="signal peptide" evidence="3">
    <location>
        <begin position="1"/>
        <end position="21"/>
    </location>
</feature>
<keyword evidence="5" id="KW-1185">Reference proteome</keyword>
<dbReference type="InterPro" id="IPR052558">
    <property type="entry name" value="Siderophore_Hydrolase_D"/>
</dbReference>
<dbReference type="InterPro" id="IPR029058">
    <property type="entry name" value="AB_hydrolase_fold"/>
</dbReference>
<dbReference type="Proteomes" id="UP000308181">
    <property type="component" value="Unassembled WGS sequence"/>
</dbReference>
<dbReference type="OrthoDB" id="9784036at2"/>
<dbReference type="PANTHER" id="PTHR40841:SF2">
    <property type="entry name" value="SIDEROPHORE-DEGRADING ESTERASE (EUROFUNG)"/>
    <property type="match status" value="1"/>
</dbReference>
<evidence type="ECO:0000313" key="5">
    <source>
        <dbReference type="Proteomes" id="UP000308181"/>
    </source>
</evidence>
<dbReference type="EMBL" id="SWBP01000006">
    <property type="protein sequence ID" value="TKB95968.1"/>
    <property type="molecule type" value="Genomic_DNA"/>
</dbReference>
<dbReference type="PANTHER" id="PTHR40841">
    <property type="entry name" value="SIDEROPHORE TRIACETYLFUSARININE C ESTERASE"/>
    <property type="match status" value="1"/>
</dbReference>
<dbReference type="AlphaFoldDB" id="A0A4U1BUD6"/>
<organism evidence="4 5">
    <name type="scientific">Pedobacter cryophilus</name>
    <dbReference type="NCBI Taxonomy" id="2571271"/>
    <lineage>
        <taxon>Bacteria</taxon>
        <taxon>Pseudomonadati</taxon>
        <taxon>Bacteroidota</taxon>
        <taxon>Sphingobacteriia</taxon>
        <taxon>Sphingobacteriales</taxon>
        <taxon>Sphingobacteriaceae</taxon>
        <taxon>Pedobacter</taxon>
    </lineage>
</organism>
<accession>A0A4U1BUD6</accession>
<comment type="caution">
    <text evidence="4">The sequence shown here is derived from an EMBL/GenBank/DDBJ whole genome shotgun (WGS) entry which is preliminary data.</text>
</comment>
<evidence type="ECO:0000256" key="1">
    <source>
        <dbReference type="ARBA" id="ARBA00005622"/>
    </source>
</evidence>
<dbReference type="Pfam" id="PF00756">
    <property type="entry name" value="Esterase"/>
    <property type="match status" value="1"/>
</dbReference>
<dbReference type="SUPFAM" id="SSF53474">
    <property type="entry name" value="alpha/beta-Hydrolases"/>
    <property type="match status" value="1"/>
</dbReference>
<evidence type="ECO:0000256" key="2">
    <source>
        <dbReference type="ARBA" id="ARBA00022801"/>
    </source>
</evidence>
<dbReference type="Gene3D" id="3.40.50.1820">
    <property type="entry name" value="alpha/beta hydrolase"/>
    <property type="match status" value="1"/>
</dbReference>
<reference evidence="4 5" key="1">
    <citation type="submission" date="2019-04" db="EMBL/GenBank/DDBJ databases">
        <title>Pedobacter sp. AR-3-17 sp. nov., isolated from Arctic soil.</title>
        <authorList>
            <person name="Dahal R.H."/>
            <person name="Kim D.-U."/>
        </authorList>
    </citation>
    <scope>NUCLEOTIDE SEQUENCE [LARGE SCALE GENOMIC DNA]</scope>
    <source>
        <strain evidence="4 5">AR-3-17</strain>
    </source>
</reference>
<dbReference type="InterPro" id="IPR000801">
    <property type="entry name" value="Esterase-like"/>
</dbReference>
<gene>
    <name evidence="4" type="ORF">FA046_14945</name>
</gene>
<keyword evidence="2 4" id="KW-0378">Hydrolase</keyword>
<feature type="chain" id="PRO_5020960680" evidence="3">
    <location>
        <begin position="22"/>
        <end position="290"/>
    </location>
</feature>
<evidence type="ECO:0000313" key="4">
    <source>
        <dbReference type="EMBL" id="TKB95968.1"/>
    </source>
</evidence>
<sequence length="290" mass="33330">MNKYSFLLIITIVFIASQSIAQKHTFGSEEPTTVIKEIKRDNGQLYNLVITLPLQYQPEKEYKILYYLDAWWLKDLVIGCYRIKSLASKTTSNNLEEVILVGISSVGDERAWNRQRNMDFTPSKFNSKFTLKFGEEELNETTSGGAEGFLQFFRDQIITSIESKYKVDSKTRGLMGHSFGGLLGFYTYLEHSKLFANYLLISPAVWWNQSEIFNDKGTIVNKRESNIFIAVGTSEAEILKSPLAKLVEKIKSEKNGKLRMTYKQYDNADHHSVLPQAIYDGIEYIYTKTK</sequence>